<evidence type="ECO:0000256" key="1">
    <source>
        <dbReference type="ARBA" id="ARBA00022884"/>
    </source>
</evidence>
<evidence type="ECO:0000313" key="5">
    <source>
        <dbReference type="EMBL" id="ORY99507.1"/>
    </source>
</evidence>
<feature type="region of interest" description="Disordered" evidence="3">
    <location>
        <begin position="81"/>
        <end position="124"/>
    </location>
</feature>
<dbReference type="RefSeq" id="XP_021875833.1">
    <property type="nucleotide sequence ID" value="XM_022026955.1"/>
</dbReference>
<feature type="region of interest" description="Disordered" evidence="3">
    <location>
        <begin position="306"/>
        <end position="359"/>
    </location>
</feature>
<dbReference type="PANTHER" id="PTHR48024">
    <property type="entry name" value="GEO13361P1-RELATED"/>
    <property type="match status" value="1"/>
</dbReference>
<dbReference type="InParanoid" id="A0A1Y2G6S8"/>
<dbReference type="Proteomes" id="UP000193648">
    <property type="component" value="Unassembled WGS sequence"/>
</dbReference>
<dbReference type="GeneID" id="33568798"/>
<organism evidence="5 6">
    <name type="scientific">Lobosporangium transversale</name>
    <dbReference type="NCBI Taxonomy" id="64571"/>
    <lineage>
        <taxon>Eukaryota</taxon>
        <taxon>Fungi</taxon>
        <taxon>Fungi incertae sedis</taxon>
        <taxon>Mucoromycota</taxon>
        <taxon>Mortierellomycotina</taxon>
        <taxon>Mortierellomycetes</taxon>
        <taxon>Mortierellales</taxon>
        <taxon>Mortierellaceae</taxon>
        <taxon>Lobosporangium</taxon>
    </lineage>
</organism>
<dbReference type="SUPFAM" id="SSF54928">
    <property type="entry name" value="RNA-binding domain, RBD"/>
    <property type="match status" value="1"/>
</dbReference>
<accession>A0A1Y2G6S8</accession>
<dbReference type="InterPro" id="IPR050886">
    <property type="entry name" value="RNA-binding_reg"/>
</dbReference>
<dbReference type="OrthoDB" id="446113at2759"/>
<keyword evidence="1 2" id="KW-0694">RNA-binding</keyword>
<evidence type="ECO:0000313" key="6">
    <source>
        <dbReference type="Proteomes" id="UP000193648"/>
    </source>
</evidence>
<dbReference type="InterPro" id="IPR012677">
    <property type="entry name" value="Nucleotide-bd_a/b_plait_sf"/>
</dbReference>
<dbReference type="CDD" id="cd00590">
    <property type="entry name" value="RRM_SF"/>
    <property type="match status" value="1"/>
</dbReference>
<evidence type="ECO:0000256" key="2">
    <source>
        <dbReference type="PROSITE-ProRule" id="PRU00176"/>
    </source>
</evidence>
<dbReference type="EMBL" id="MCFF01000068">
    <property type="protein sequence ID" value="ORY99507.1"/>
    <property type="molecule type" value="Genomic_DNA"/>
</dbReference>
<proteinExistence type="predicted"/>
<feature type="compositionally biased region" description="Pro residues" evidence="3">
    <location>
        <begin position="335"/>
        <end position="346"/>
    </location>
</feature>
<keyword evidence="6" id="KW-1185">Reference proteome</keyword>
<dbReference type="PANTHER" id="PTHR48024:SF56">
    <property type="entry name" value="HETEROGENEOUS NUCLEAR RIBONUCLEOPROTEIN A0"/>
    <property type="match status" value="1"/>
</dbReference>
<dbReference type="PROSITE" id="PS50102">
    <property type="entry name" value="RRM"/>
    <property type="match status" value="1"/>
</dbReference>
<protein>
    <recommendedName>
        <fullName evidence="4">RRM domain-containing protein</fullName>
    </recommendedName>
</protein>
<dbReference type="InterPro" id="IPR035979">
    <property type="entry name" value="RBD_domain_sf"/>
</dbReference>
<dbReference type="Gene3D" id="3.30.70.330">
    <property type="match status" value="1"/>
</dbReference>
<evidence type="ECO:0000256" key="3">
    <source>
        <dbReference type="SAM" id="MobiDB-lite"/>
    </source>
</evidence>
<dbReference type="STRING" id="64571.A0A1Y2G6S8"/>
<reference evidence="5 6" key="1">
    <citation type="submission" date="2016-07" db="EMBL/GenBank/DDBJ databases">
        <title>Pervasive Adenine N6-methylation of Active Genes in Fungi.</title>
        <authorList>
            <consortium name="DOE Joint Genome Institute"/>
            <person name="Mondo S.J."/>
            <person name="Dannebaum R.O."/>
            <person name="Kuo R.C."/>
            <person name="Labutti K."/>
            <person name="Haridas S."/>
            <person name="Kuo A."/>
            <person name="Salamov A."/>
            <person name="Ahrendt S.R."/>
            <person name="Lipzen A."/>
            <person name="Sullivan W."/>
            <person name="Andreopoulos W.B."/>
            <person name="Clum A."/>
            <person name="Lindquist E."/>
            <person name="Daum C."/>
            <person name="Ramamoorthy G.K."/>
            <person name="Gryganskyi A."/>
            <person name="Culley D."/>
            <person name="Magnuson J.K."/>
            <person name="James T.Y."/>
            <person name="O'Malley M.A."/>
            <person name="Stajich J.E."/>
            <person name="Spatafora J.W."/>
            <person name="Visel A."/>
            <person name="Grigoriev I.V."/>
        </authorList>
    </citation>
    <scope>NUCLEOTIDE SEQUENCE [LARGE SCALE GENOMIC DNA]</scope>
    <source>
        <strain evidence="5 6">NRRL 3116</strain>
    </source>
</reference>
<gene>
    <name evidence="5" type="ORF">BCR41DRAFT_375472</name>
</gene>
<dbReference type="InterPro" id="IPR000504">
    <property type="entry name" value="RRM_dom"/>
</dbReference>
<evidence type="ECO:0000259" key="4">
    <source>
        <dbReference type="PROSITE" id="PS50102"/>
    </source>
</evidence>
<name>A0A1Y2G6S8_9FUNG</name>
<comment type="caution">
    <text evidence="5">The sequence shown here is derived from an EMBL/GenBank/DDBJ whole genome shotgun (WGS) entry which is preliminary data.</text>
</comment>
<dbReference type="AlphaFoldDB" id="A0A1Y2G6S8"/>
<feature type="compositionally biased region" description="Polar residues" evidence="3">
    <location>
        <begin position="98"/>
        <end position="124"/>
    </location>
</feature>
<sequence length="377" mass="41590">MATRNTSQVYEQNDNQTGPNHVISWKRIIWPFCCMIPQVNNLNELIFLLFWAFTYQNNNAGTGRSRQLSIDSTASTFNYSFAESPTTATPPTPIASPLNENSSKQDLSDSLQPQQTHSVQSCTSVDENEEMVLNVYGRSIPRSRCQSLDAGSELGCDSARPYYHNGQPDRPYTPGLETDPFVAASHSLDIAFYPTKVYVGNLPESASLTSLRVAFRPFGDIDDMNIVEDKDYGFVTFKEPEAAQQALEKMNGAVLEGTVIRVNRAKIPERNHHGFAGVAWMDEDGELTRMEEEQHKQAAAIAKPFAPSLLPSPSVSSSSSSSSPDRPTRTIHQLPPRPRSPKPPLKPANVLPPIGTDPRAVIVARGGGRQILKYDDL</sequence>
<dbReference type="Pfam" id="PF00076">
    <property type="entry name" value="RRM_1"/>
    <property type="match status" value="1"/>
</dbReference>
<dbReference type="SMART" id="SM00360">
    <property type="entry name" value="RRM"/>
    <property type="match status" value="1"/>
</dbReference>
<feature type="domain" description="RRM" evidence="4">
    <location>
        <begin position="195"/>
        <end position="267"/>
    </location>
</feature>
<feature type="compositionally biased region" description="Low complexity" evidence="3">
    <location>
        <begin position="307"/>
        <end position="324"/>
    </location>
</feature>
<dbReference type="GO" id="GO:0003723">
    <property type="term" value="F:RNA binding"/>
    <property type="evidence" value="ECO:0007669"/>
    <property type="project" value="UniProtKB-UniRule"/>
</dbReference>